<dbReference type="SUPFAM" id="SSF144232">
    <property type="entry name" value="HIT/MYND zinc finger-like"/>
    <property type="match status" value="1"/>
</dbReference>
<evidence type="ECO:0000256" key="4">
    <source>
        <dbReference type="PROSITE-ProRule" id="PRU00134"/>
    </source>
</evidence>
<dbReference type="Pfam" id="PF20179">
    <property type="entry name" value="MSS51_C"/>
    <property type="match status" value="1"/>
</dbReference>
<evidence type="ECO:0000259" key="5">
    <source>
        <dbReference type="PROSITE" id="PS50865"/>
    </source>
</evidence>
<dbReference type="Proteomes" id="UP000075901">
    <property type="component" value="Unassembled WGS sequence"/>
</dbReference>
<evidence type="ECO:0000256" key="2">
    <source>
        <dbReference type="ARBA" id="ARBA00022771"/>
    </source>
</evidence>
<dbReference type="InterPro" id="IPR046824">
    <property type="entry name" value="Mss51-like_C"/>
</dbReference>
<protein>
    <recommendedName>
        <fullName evidence="5">MYND-type domain-containing protein</fullName>
    </recommendedName>
</protein>
<feature type="domain" description="MYND-type" evidence="5">
    <location>
        <begin position="3"/>
        <end position="42"/>
    </location>
</feature>
<reference evidence="7" key="1">
    <citation type="submission" date="2013-09" db="EMBL/GenBank/DDBJ databases">
        <title>The Genome Sequence of Anopheles maculatus species B.</title>
        <authorList>
            <consortium name="The Broad Institute Genomics Platform"/>
            <person name="Neafsey D.E."/>
            <person name="Besansky N."/>
            <person name="Howell P."/>
            <person name="Walton C."/>
            <person name="Young S.K."/>
            <person name="Zeng Q."/>
            <person name="Gargeya S."/>
            <person name="Fitzgerald M."/>
            <person name="Haas B."/>
            <person name="Abouelleil A."/>
            <person name="Allen A.W."/>
            <person name="Alvarado L."/>
            <person name="Arachchi H.M."/>
            <person name="Berlin A.M."/>
            <person name="Chapman S.B."/>
            <person name="Gainer-Dewar J."/>
            <person name="Goldberg J."/>
            <person name="Griggs A."/>
            <person name="Gujja S."/>
            <person name="Hansen M."/>
            <person name="Howarth C."/>
            <person name="Imamovic A."/>
            <person name="Ireland A."/>
            <person name="Larimer J."/>
            <person name="McCowan C."/>
            <person name="Murphy C."/>
            <person name="Pearson M."/>
            <person name="Poon T.W."/>
            <person name="Priest M."/>
            <person name="Roberts A."/>
            <person name="Saif S."/>
            <person name="Shea T."/>
            <person name="Sisk P."/>
            <person name="Sykes S."/>
            <person name="Wortman J."/>
            <person name="Nusbaum C."/>
            <person name="Birren B."/>
        </authorList>
    </citation>
    <scope>NUCLEOTIDE SEQUENCE [LARGE SCALE GENOMIC DNA]</scope>
    <source>
        <strain evidence="7">maculatus3</strain>
    </source>
</reference>
<evidence type="ECO:0000256" key="1">
    <source>
        <dbReference type="ARBA" id="ARBA00022723"/>
    </source>
</evidence>
<name>A0A182STS8_9DIPT</name>
<evidence type="ECO:0000313" key="7">
    <source>
        <dbReference type="Proteomes" id="UP000075901"/>
    </source>
</evidence>
<keyword evidence="7" id="KW-1185">Reference proteome</keyword>
<keyword evidence="3" id="KW-0862">Zinc</keyword>
<sequence length="332" mass="38068">MLCNVCLEYRADMLTLCKDCHQTAYCSEEHRLNDRDNHSKWCDGLRINFFYDGTPFQTSIPENVYLNIHFNDDETLPKPVPKDTFGLASVMLLKDIQNGDSEPGRELAQHIEEFKLAGMFSHVGTILHVLQKVSLLEDVQSELNIFVLGAEKEHLLFNIITQAAFFAHLPNLRHLRLCFIGPNVDKQPKSVGHFAGNRKVEIVTYRYLYHKLPKTVKLPKPHLAIAFNCGFNEFGGTSQQTWDKTIRQILNIPNVPFAFTSYTLREASEDACIVEMLANFITQSSEEIVYVVRNAVNPFRQPIPLRNPNLDDEDHVLYYENGYLSVCLMQSE</sequence>
<dbReference type="PANTHER" id="PTHR28069">
    <property type="entry name" value="GH20023P"/>
    <property type="match status" value="1"/>
</dbReference>
<dbReference type="PROSITE" id="PS50865">
    <property type="entry name" value="ZF_MYND_2"/>
    <property type="match status" value="1"/>
</dbReference>
<dbReference type="PROSITE" id="PS01360">
    <property type="entry name" value="ZF_MYND_1"/>
    <property type="match status" value="1"/>
</dbReference>
<reference evidence="6" key="2">
    <citation type="submission" date="2020-05" db="UniProtKB">
        <authorList>
            <consortium name="EnsemblMetazoa"/>
        </authorList>
    </citation>
    <scope>IDENTIFICATION</scope>
    <source>
        <strain evidence="6">maculatus3</strain>
    </source>
</reference>
<dbReference type="Pfam" id="PF01753">
    <property type="entry name" value="zf-MYND"/>
    <property type="match status" value="1"/>
</dbReference>
<keyword evidence="2 4" id="KW-0863">Zinc-finger</keyword>
<dbReference type="VEuPathDB" id="VectorBase:AMAM013242"/>
<keyword evidence="1" id="KW-0479">Metal-binding</keyword>
<accession>A0A182STS8</accession>
<dbReference type="GO" id="GO:0008270">
    <property type="term" value="F:zinc ion binding"/>
    <property type="evidence" value="ECO:0007669"/>
    <property type="project" value="UniProtKB-KW"/>
</dbReference>
<evidence type="ECO:0000256" key="3">
    <source>
        <dbReference type="ARBA" id="ARBA00022833"/>
    </source>
</evidence>
<organism evidence="6 7">
    <name type="scientific">Anopheles maculatus</name>
    <dbReference type="NCBI Taxonomy" id="74869"/>
    <lineage>
        <taxon>Eukaryota</taxon>
        <taxon>Metazoa</taxon>
        <taxon>Ecdysozoa</taxon>
        <taxon>Arthropoda</taxon>
        <taxon>Hexapoda</taxon>
        <taxon>Insecta</taxon>
        <taxon>Pterygota</taxon>
        <taxon>Neoptera</taxon>
        <taxon>Endopterygota</taxon>
        <taxon>Diptera</taxon>
        <taxon>Nematocera</taxon>
        <taxon>Culicoidea</taxon>
        <taxon>Culicidae</taxon>
        <taxon>Anophelinae</taxon>
        <taxon>Anopheles</taxon>
        <taxon>Anopheles maculatus group</taxon>
    </lineage>
</organism>
<dbReference type="EnsemblMetazoa" id="AMAM013242-RA">
    <property type="protein sequence ID" value="AMAM013242-PA"/>
    <property type="gene ID" value="AMAM013242"/>
</dbReference>
<dbReference type="InterPro" id="IPR002893">
    <property type="entry name" value="Znf_MYND"/>
</dbReference>
<dbReference type="AlphaFoldDB" id="A0A182STS8"/>
<evidence type="ECO:0000313" key="6">
    <source>
        <dbReference type="EnsemblMetazoa" id="AMAM013242-PA"/>
    </source>
</evidence>
<dbReference type="PANTHER" id="PTHR28069:SF2">
    <property type="entry name" value="GH20023P"/>
    <property type="match status" value="1"/>
</dbReference>
<proteinExistence type="predicted"/>